<sequence>MSAKAIVLVALLAAWCSAVPVDPIAWTAALTGNNASTTAAQWIATSSSGAVVVVNGTDFVGLDASNGWALWTATHKDIDATSAIFAASSTTLAVVVGTKVLGFNLTNGQHFGTVDISSNAVTGAITSIVVTQDLFIVAGQDNFALIAGDLTVRYETPKTKNTAITGVSTAGNYVYYTTLFTAPTPSPAPGSGSSSFQSDSSSGFGNVASSSSSSGSTATLVIVDLSSFSEVRVDNVAQVSTTAAGGNILAVQASSPAVGSISLATGKYVWINTDVANSLLGNSPFILLPTSDIAVIVAGATAFALDSLAGSQLFQYNSSFTITQPTIAAGRLVFVGEQQQGLSPLVFVDLSSGSITQQIVTPVLSTPVVIFSGVNALILNGQGYTRVNLVSQTAVSYNLNIPGADAVAAVQTSSSSTTFIFASAVATAVVISN</sequence>
<keyword evidence="4" id="KW-1185">Reference proteome</keyword>
<organism evidence="3 4">
    <name type="scientific">Bodo saltans</name>
    <name type="common">Flagellated protozoan</name>
    <dbReference type="NCBI Taxonomy" id="75058"/>
    <lineage>
        <taxon>Eukaryota</taxon>
        <taxon>Discoba</taxon>
        <taxon>Euglenozoa</taxon>
        <taxon>Kinetoplastea</taxon>
        <taxon>Metakinetoplastina</taxon>
        <taxon>Eubodonida</taxon>
        <taxon>Bodonidae</taxon>
        <taxon>Bodo</taxon>
    </lineage>
</organism>
<feature type="signal peptide" evidence="1">
    <location>
        <begin position="1"/>
        <end position="18"/>
    </location>
</feature>
<evidence type="ECO:0000313" key="3">
    <source>
        <dbReference type="EMBL" id="CUG51939.1"/>
    </source>
</evidence>
<dbReference type="Pfam" id="PF13360">
    <property type="entry name" value="PQQ_2"/>
    <property type="match status" value="1"/>
</dbReference>
<dbReference type="AlphaFoldDB" id="A0A0S4J134"/>
<dbReference type="InterPro" id="IPR002372">
    <property type="entry name" value="PQQ_rpt_dom"/>
</dbReference>
<dbReference type="InterPro" id="IPR015943">
    <property type="entry name" value="WD40/YVTN_repeat-like_dom_sf"/>
</dbReference>
<evidence type="ECO:0000256" key="1">
    <source>
        <dbReference type="SAM" id="SignalP"/>
    </source>
</evidence>
<dbReference type="Gene3D" id="2.130.10.10">
    <property type="entry name" value="YVTN repeat-like/Quinoprotein amine dehydrogenase"/>
    <property type="match status" value="1"/>
</dbReference>
<dbReference type="EMBL" id="CYKH01000852">
    <property type="protein sequence ID" value="CUG51939.1"/>
    <property type="molecule type" value="Genomic_DNA"/>
</dbReference>
<dbReference type="SUPFAM" id="SSF50998">
    <property type="entry name" value="Quinoprotein alcohol dehydrogenase-like"/>
    <property type="match status" value="1"/>
</dbReference>
<dbReference type="InterPro" id="IPR011047">
    <property type="entry name" value="Quinoprotein_ADH-like_sf"/>
</dbReference>
<protein>
    <submittedName>
        <fullName evidence="3">GPI-anchored surface protein, putative</fullName>
    </submittedName>
</protein>
<keyword evidence="1" id="KW-0732">Signal</keyword>
<reference evidence="4" key="1">
    <citation type="submission" date="2015-09" db="EMBL/GenBank/DDBJ databases">
        <authorList>
            <consortium name="Pathogen Informatics"/>
        </authorList>
    </citation>
    <scope>NUCLEOTIDE SEQUENCE [LARGE SCALE GENOMIC DNA]</scope>
    <source>
        <strain evidence="4">Lake Konstanz</strain>
    </source>
</reference>
<evidence type="ECO:0000313" key="4">
    <source>
        <dbReference type="Proteomes" id="UP000051952"/>
    </source>
</evidence>
<accession>A0A0S4J134</accession>
<dbReference type="Proteomes" id="UP000051952">
    <property type="component" value="Unassembled WGS sequence"/>
</dbReference>
<feature type="chain" id="PRO_5006621759" evidence="1">
    <location>
        <begin position="19"/>
        <end position="433"/>
    </location>
</feature>
<feature type="domain" description="Pyrrolo-quinoline quinone repeat" evidence="2">
    <location>
        <begin position="25"/>
        <end position="178"/>
    </location>
</feature>
<evidence type="ECO:0000259" key="2">
    <source>
        <dbReference type="Pfam" id="PF13360"/>
    </source>
</evidence>
<name>A0A0S4J134_BODSA</name>
<dbReference type="VEuPathDB" id="TriTrypDB:BSAL_80580"/>
<gene>
    <name evidence="3" type="ORF">BSAL_80580</name>
</gene>
<proteinExistence type="predicted"/>